<evidence type="ECO:0008006" key="3">
    <source>
        <dbReference type="Google" id="ProtNLM"/>
    </source>
</evidence>
<dbReference type="EMBL" id="UINC01004408">
    <property type="protein sequence ID" value="SVA14102.1"/>
    <property type="molecule type" value="Genomic_DNA"/>
</dbReference>
<reference evidence="2" key="1">
    <citation type="submission" date="2018-05" db="EMBL/GenBank/DDBJ databases">
        <authorList>
            <person name="Lanie J.A."/>
            <person name="Ng W.-L."/>
            <person name="Kazmierczak K.M."/>
            <person name="Andrzejewski T.M."/>
            <person name="Davidsen T.M."/>
            <person name="Wayne K.J."/>
            <person name="Tettelin H."/>
            <person name="Glass J.I."/>
            <person name="Rusch D."/>
            <person name="Podicherti R."/>
            <person name="Tsui H.-C.T."/>
            <person name="Winkler M.E."/>
        </authorList>
    </citation>
    <scope>NUCLEOTIDE SEQUENCE</scope>
</reference>
<proteinExistence type="predicted"/>
<name>A0A381TD66_9ZZZZ</name>
<sequence length="281" mass="34260">MQKYQNFFLFLVLLFFLAGCNTTKLFYDYGDIIASWQLDSYFELTNAQEEWVEERMRLHLEWHRNVELPRYKRFLIDIQNRAKDGLTMSELDEGFSRYEAKMGRTFERLIPDAALFLTKISPEQINNLEREMAEENEEMMEKLEHSEERLQKRQEEFWVQMEDWFGEFTKAQQRQIKLLQTKWYTESADPLTERMERRRKSQPQFLALLRSSPDSMQLENWFRQWIQSWQSETNPVRDARIQRNKKRILQFDAILTPLQRQHAVRELDDWIETLDTAIVNH</sequence>
<accession>A0A381TD66</accession>
<dbReference type="PIRSF" id="PIRSF028200">
    <property type="entry name" value="UCP028200"/>
    <property type="match status" value="1"/>
</dbReference>
<dbReference type="Pfam" id="PF19795">
    <property type="entry name" value="DUF6279"/>
    <property type="match status" value="1"/>
</dbReference>
<dbReference type="AlphaFoldDB" id="A0A381TD66"/>
<evidence type="ECO:0000313" key="2">
    <source>
        <dbReference type="EMBL" id="SVA14102.1"/>
    </source>
</evidence>
<gene>
    <name evidence="2" type="ORF">METZ01_LOCUS66956</name>
</gene>
<protein>
    <recommendedName>
        <fullName evidence="3">Lipoprotein</fullName>
    </recommendedName>
</protein>
<keyword evidence="1" id="KW-0175">Coiled coil</keyword>
<dbReference type="InterPro" id="IPR016875">
    <property type="entry name" value="UCP028200"/>
</dbReference>
<feature type="coiled-coil region" evidence="1">
    <location>
        <begin position="125"/>
        <end position="156"/>
    </location>
</feature>
<evidence type="ECO:0000256" key="1">
    <source>
        <dbReference type="SAM" id="Coils"/>
    </source>
</evidence>
<dbReference type="PROSITE" id="PS51257">
    <property type="entry name" value="PROKAR_LIPOPROTEIN"/>
    <property type="match status" value="1"/>
</dbReference>
<organism evidence="2">
    <name type="scientific">marine metagenome</name>
    <dbReference type="NCBI Taxonomy" id="408172"/>
    <lineage>
        <taxon>unclassified sequences</taxon>
        <taxon>metagenomes</taxon>
        <taxon>ecological metagenomes</taxon>
    </lineage>
</organism>